<evidence type="ECO:0000313" key="2">
    <source>
        <dbReference type="EMBL" id="GAA5146866.1"/>
    </source>
</evidence>
<dbReference type="RefSeq" id="WP_345738243.1">
    <property type="nucleotide sequence ID" value="NZ_BAABIA010000009.1"/>
</dbReference>
<sequence length="183" mass="21031">MAQKLTSREKNLLLACVGVLVFMVFAILVNTFLGRRSVALKKIATLQTQKSENDTWMADREFWEKRRGWLLEKMPATESLGRAQGQLLEDLQNQALEYGFTTEQPTLPPLAAPNENYREVTVSVRLRGDQITILRWLATLQSPEKFQAVRQLEVEIDTRSREKTPQVVCNLTLARWFKPEIGL</sequence>
<protein>
    <recommendedName>
        <fullName evidence="4">Type II secretion system (T2SS) protein M subtype b</fullName>
    </recommendedName>
</protein>
<comment type="caution">
    <text evidence="2">The sequence shown here is derived from an EMBL/GenBank/DDBJ whole genome shotgun (WGS) entry which is preliminary data.</text>
</comment>
<keyword evidence="1" id="KW-0812">Transmembrane</keyword>
<evidence type="ECO:0000256" key="1">
    <source>
        <dbReference type="SAM" id="Phobius"/>
    </source>
</evidence>
<reference evidence="3" key="1">
    <citation type="journal article" date="2019" name="Int. J. Syst. Evol. Microbiol.">
        <title>The Global Catalogue of Microorganisms (GCM) 10K type strain sequencing project: providing services to taxonomists for standard genome sequencing and annotation.</title>
        <authorList>
            <consortium name="The Broad Institute Genomics Platform"/>
            <consortium name="The Broad Institute Genome Sequencing Center for Infectious Disease"/>
            <person name="Wu L."/>
            <person name="Ma J."/>
        </authorList>
    </citation>
    <scope>NUCLEOTIDE SEQUENCE [LARGE SCALE GENOMIC DNA]</scope>
    <source>
        <strain evidence="3">JCM 18053</strain>
    </source>
</reference>
<name>A0ABP9PHW4_9BACT</name>
<accession>A0ABP9PHW4</accession>
<dbReference type="Proteomes" id="UP001499852">
    <property type="component" value="Unassembled WGS sequence"/>
</dbReference>
<keyword evidence="1" id="KW-1133">Transmembrane helix</keyword>
<keyword evidence="3" id="KW-1185">Reference proteome</keyword>
<evidence type="ECO:0008006" key="4">
    <source>
        <dbReference type="Google" id="ProtNLM"/>
    </source>
</evidence>
<evidence type="ECO:0000313" key="3">
    <source>
        <dbReference type="Proteomes" id="UP001499852"/>
    </source>
</evidence>
<gene>
    <name evidence="2" type="ORF">GCM10023213_40650</name>
</gene>
<proteinExistence type="predicted"/>
<organism evidence="2 3">
    <name type="scientific">Prosthecobacter algae</name>
    <dbReference type="NCBI Taxonomy" id="1144682"/>
    <lineage>
        <taxon>Bacteria</taxon>
        <taxon>Pseudomonadati</taxon>
        <taxon>Verrucomicrobiota</taxon>
        <taxon>Verrucomicrobiia</taxon>
        <taxon>Verrucomicrobiales</taxon>
        <taxon>Verrucomicrobiaceae</taxon>
        <taxon>Prosthecobacter</taxon>
    </lineage>
</organism>
<keyword evidence="1" id="KW-0472">Membrane</keyword>
<feature type="transmembrane region" description="Helical" evidence="1">
    <location>
        <begin position="12"/>
        <end position="33"/>
    </location>
</feature>
<dbReference type="EMBL" id="BAABIA010000009">
    <property type="protein sequence ID" value="GAA5146866.1"/>
    <property type="molecule type" value="Genomic_DNA"/>
</dbReference>